<evidence type="ECO:0000313" key="8">
    <source>
        <dbReference type="EMBL" id="SHJ55219.1"/>
    </source>
</evidence>
<dbReference type="GO" id="GO:0046872">
    <property type="term" value="F:metal ion binding"/>
    <property type="evidence" value="ECO:0007669"/>
    <property type="project" value="UniProtKB-KW"/>
</dbReference>
<proteinExistence type="inferred from homology"/>
<dbReference type="Proteomes" id="UP000184386">
    <property type="component" value="Unassembled WGS sequence"/>
</dbReference>
<dbReference type="SUPFAM" id="SSF53850">
    <property type="entry name" value="Periplasmic binding protein-like II"/>
    <property type="match status" value="1"/>
</dbReference>
<feature type="region of interest" description="Disordered" evidence="6">
    <location>
        <begin position="27"/>
        <end position="59"/>
    </location>
</feature>
<keyword evidence="3 5" id="KW-0479">Metal-binding</keyword>
<dbReference type="NCBIfam" id="TIGR01256">
    <property type="entry name" value="modA"/>
    <property type="match status" value="1"/>
</dbReference>
<evidence type="ECO:0000256" key="5">
    <source>
        <dbReference type="PIRSR" id="PIRSR004846-1"/>
    </source>
</evidence>
<keyword evidence="4 7" id="KW-0732">Signal</keyword>
<dbReference type="InterPro" id="IPR050682">
    <property type="entry name" value="ModA/WtpA"/>
</dbReference>
<protein>
    <submittedName>
        <fullName evidence="8">Molybdate transport system substrate-binding protein</fullName>
    </submittedName>
</protein>
<dbReference type="PANTHER" id="PTHR30632:SF0">
    <property type="entry name" value="SULFATE-BINDING PROTEIN"/>
    <property type="match status" value="1"/>
</dbReference>
<evidence type="ECO:0000256" key="1">
    <source>
        <dbReference type="ARBA" id="ARBA00009175"/>
    </source>
</evidence>
<dbReference type="PIRSF" id="PIRSF004846">
    <property type="entry name" value="ModA"/>
    <property type="match status" value="1"/>
</dbReference>
<evidence type="ECO:0000256" key="4">
    <source>
        <dbReference type="ARBA" id="ARBA00022729"/>
    </source>
</evidence>
<feature type="binding site" evidence="5">
    <location>
        <position position="226"/>
    </location>
    <ligand>
        <name>molybdate</name>
        <dbReference type="ChEBI" id="CHEBI:36264"/>
    </ligand>
</feature>
<dbReference type="InterPro" id="IPR005950">
    <property type="entry name" value="ModA"/>
</dbReference>
<organism evidence="8 9">
    <name type="scientific">Anaerocolumna jejuensis DSM 15929</name>
    <dbReference type="NCBI Taxonomy" id="1121322"/>
    <lineage>
        <taxon>Bacteria</taxon>
        <taxon>Bacillati</taxon>
        <taxon>Bacillota</taxon>
        <taxon>Clostridia</taxon>
        <taxon>Lachnospirales</taxon>
        <taxon>Lachnospiraceae</taxon>
        <taxon>Anaerocolumna</taxon>
    </lineage>
</organism>
<evidence type="ECO:0000256" key="2">
    <source>
        <dbReference type="ARBA" id="ARBA00022505"/>
    </source>
</evidence>
<feature type="chain" id="PRO_5038905092" evidence="7">
    <location>
        <begin position="20"/>
        <end position="291"/>
    </location>
</feature>
<feature type="binding site" evidence="5">
    <location>
        <position position="208"/>
    </location>
    <ligand>
        <name>molybdate</name>
        <dbReference type="ChEBI" id="CHEBI:36264"/>
    </ligand>
</feature>
<name>A0A1M6K8F8_9FIRM</name>
<gene>
    <name evidence="8" type="ORF">SAMN02745136_00359</name>
</gene>
<evidence type="ECO:0000256" key="3">
    <source>
        <dbReference type="ARBA" id="ARBA00022723"/>
    </source>
</evidence>
<dbReference type="PROSITE" id="PS51257">
    <property type="entry name" value="PROKAR_LIPOPROTEIN"/>
    <property type="match status" value="1"/>
</dbReference>
<accession>A0A1M6K8F8</accession>
<dbReference type="FunFam" id="3.40.190.10:FF:000035">
    <property type="entry name" value="Molybdate ABC transporter substrate-binding protein"/>
    <property type="match status" value="1"/>
</dbReference>
<dbReference type="Gene3D" id="3.40.190.10">
    <property type="entry name" value="Periplasmic binding protein-like II"/>
    <property type="match status" value="2"/>
</dbReference>
<dbReference type="GO" id="GO:0015689">
    <property type="term" value="P:molybdate ion transport"/>
    <property type="evidence" value="ECO:0007669"/>
    <property type="project" value="InterPro"/>
</dbReference>
<sequence length="291" mass="30823">MRKMKKPLLLTLIMLVMLAAGCQVKEKNSDQASAVTPEATAAATTEATETDTPTPEPTKEVQKTEILIAAAASLQNALEEIKPLYEGANPGVTLTFTFGASGSLQEQIEQGAPVDVFMSAALKQMSKLEGEGLILDGSKKELLENKVVLIVPNDSKLAITSFEDITKAKMIGLGDPASVPVGQYAEEVFTSLGNLEEVKKKATYGKDVTEVLTWVATGNVDAGVVYATDAKSSKDVKVVAEAPEGSVSKAIYPAAVVKASKIPDAAKAFVDYLATDEAMKIFENYGFIANK</sequence>
<comment type="similarity">
    <text evidence="1">Belongs to the bacterial solute-binding protein ModA family.</text>
</comment>
<dbReference type="CDD" id="cd13537">
    <property type="entry name" value="PBP2_YvgL_like"/>
    <property type="match status" value="1"/>
</dbReference>
<dbReference type="PANTHER" id="PTHR30632">
    <property type="entry name" value="MOLYBDATE-BINDING PERIPLASMIC PROTEIN"/>
    <property type="match status" value="1"/>
</dbReference>
<dbReference type="GO" id="GO:1901359">
    <property type="term" value="F:tungstate binding"/>
    <property type="evidence" value="ECO:0007669"/>
    <property type="project" value="UniProtKB-ARBA"/>
</dbReference>
<dbReference type="AlphaFoldDB" id="A0A1M6K8F8"/>
<feature type="binding site" evidence="5">
    <location>
        <position position="73"/>
    </location>
    <ligand>
        <name>molybdate</name>
        <dbReference type="ChEBI" id="CHEBI:36264"/>
    </ligand>
</feature>
<dbReference type="InterPro" id="IPR041879">
    <property type="entry name" value="YvgL-like_PBP2"/>
</dbReference>
<dbReference type="EMBL" id="FRAC01000006">
    <property type="protein sequence ID" value="SHJ55219.1"/>
    <property type="molecule type" value="Genomic_DNA"/>
</dbReference>
<dbReference type="STRING" id="1121322.SAMN02745136_00359"/>
<dbReference type="GO" id="GO:0030973">
    <property type="term" value="F:molybdate ion binding"/>
    <property type="evidence" value="ECO:0007669"/>
    <property type="project" value="TreeGrafter"/>
</dbReference>
<evidence type="ECO:0000256" key="7">
    <source>
        <dbReference type="SAM" id="SignalP"/>
    </source>
</evidence>
<keyword evidence="9" id="KW-1185">Reference proteome</keyword>
<reference evidence="8 9" key="1">
    <citation type="submission" date="2016-11" db="EMBL/GenBank/DDBJ databases">
        <authorList>
            <person name="Jaros S."/>
            <person name="Januszkiewicz K."/>
            <person name="Wedrychowicz H."/>
        </authorList>
    </citation>
    <scope>NUCLEOTIDE SEQUENCE [LARGE SCALE GENOMIC DNA]</scope>
    <source>
        <strain evidence="8 9">DSM 15929</strain>
    </source>
</reference>
<keyword evidence="2 5" id="KW-0500">Molybdenum</keyword>
<feature type="signal peptide" evidence="7">
    <location>
        <begin position="1"/>
        <end position="19"/>
    </location>
</feature>
<dbReference type="Pfam" id="PF13531">
    <property type="entry name" value="SBP_bac_11"/>
    <property type="match status" value="1"/>
</dbReference>
<evidence type="ECO:0000313" key="9">
    <source>
        <dbReference type="Proteomes" id="UP000184386"/>
    </source>
</evidence>
<evidence type="ECO:0000256" key="6">
    <source>
        <dbReference type="SAM" id="MobiDB-lite"/>
    </source>
</evidence>
<feature type="compositionally biased region" description="Low complexity" evidence="6">
    <location>
        <begin position="36"/>
        <end position="53"/>
    </location>
</feature>
<feature type="binding site" evidence="5">
    <location>
        <position position="101"/>
    </location>
    <ligand>
        <name>molybdate</name>
        <dbReference type="ChEBI" id="CHEBI:36264"/>
    </ligand>
</feature>